<dbReference type="InterPro" id="IPR017441">
    <property type="entry name" value="Protein_kinase_ATP_BS"/>
</dbReference>
<dbReference type="PROSITE" id="PS00108">
    <property type="entry name" value="PROTEIN_KINASE_ST"/>
    <property type="match status" value="1"/>
</dbReference>
<accession>A0A918WFZ1</accession>
<dbReference type="Gene3D" id="1.10.510.10">
    <property type="entry name" value="Transferase(Phosphotransferase) domain 1"/>
    <property type="match status" value="1"/>
</dbReference>
<keyword evidence="2 3" id="KW-0067">ATP-binding</keyword>
<evidence type="ECO:0000256" key="2">
    <source>
        <dbReference type="ARBA" id="ARBA00022840"/>
    </source>
</evidence>
<dbReference type="Pfam" id="PF00069">
    <property type="entry name" value="Pkinase"/>
    <property type="match status" value="1"/>
</dbReference>
<dbReference type="PROSITE" id="PS50011">
    <property type="entry name" value="PROTEIN_KINASE_DOM"/>
    <property type="match status" value="1"/>
</dbReference>
<comment type="caution">
    <text evidence="6">The sequence shown here is derived from an EMBL/GenBank/DDBJ whole genome shotgun (WGS) entry which is preliminary data.</text>
</comment>
<dbReference type="GO" id="GO:0005524">
    <property type="term" value="F:ATP binding"/>
    <property type="evidence" value="ECO:0007669"/>
    <property type="project" value="UniProtKB-UniRule"/>
</dbReference>
<evidence type="ECO:0000256" key="4">
    <source>
        <dbReference type="SAM" id="Phobius"/>
    </source>
</evidence>
<reference evidence="6" key="2">
    <citation type="submission" date="2020-09" db="EMBL/GenBank/DDBJ databases">
        <authorList>
            <person name="Sun Q."/>
            <person name="Kim S."/>
        </authorList>
    </citation>
    <scope>NUCLEOTIDE SEQUENCE</scope>
    <source>
        <strain evidence="6">KCTC 12988</strain>
    </source>
</reference>
<dbReference type="InterPro" id="IPR042095">
    <property type="entry name" value="SUMF_sf"/>
</dbReference>
<feature type="domain" description="Protein kinase" evidence="5">
    <location>
        <begin position="14"/>
        <end position="298"/>
    </location>
</feature>
<dbReference type="PROSITE" id="PS00107">
    <property type="entry name" value="PROTEIN_KINASE_ATP"/>
    <property type="match status" value="1"/>
</dbReference>
<sequence length="848" mass="95228">MARQVRSAPEIPDMEVLRQIGGGSYGEIWMARSVTDTLRAVKVVYRNDFDDDRTFEREFEGILKYEPVAREHPGLVDILHVGRDQTGDEEFYFYVMELGDDVERGSQIQVADYEPRTLRSDMLRSGKRPLAVSFCAEAGARISGALAHLHAQGLAHRDVKPSNVIFVKGQACLADIGLVAARDQRTFVGTEGFVPPEGPGSAGADVYALGKVLYEMATGKDRLDFPELPDEPIPKPDIKRWLALNKVICETCDPRLKKRRYTDAAELEGVLSMIHKARRIRKKKSPVGLTLTTTMVALGIAALAALPLPAFKISATPGRVVSAPTTSYVTVTSIPEGAEIYDGDGIYLGTTPYGPKEYPIGMEVVYRLRYPGHKAAPLRETLDQADEIFLVNMTRYPPEPGLEWRDFLGQRYFPEPDSSHLTGYLVGPVEFGRSPASRKKGWKGVEVSENGVSRRVAFVTKEQGRQFVSWLAQESEADGVARDEYRFHVEFEEDGNFEGVPEEILQSELRPFRVRVQGIRKGRLMFDTSPPGAFVYLNGEYQGTTPLEGLEIFPGEMHLRTELDGYEDYETKVTVDEGELISIPKVVLSATKGMPWQIPDWKNSLGMEFVELDEDLLVSRWETRVQDYQKFVNATKRDSPEPPDFVQHRNHPVVNVTRQDAIEFCEWLTKLEREREGIREWHQYRLPTDLEWSQIAGVEFEEGDNPSQRASYEVPGFPWGTEFPPQNKVANLAGSERALYEPGSVIMGYNDGFQNTAPVGRFEPNKLGVHDLGGNVREWVSDSYNDDPSFGTTRGGSWEDYTVNHLRTGARRLVPASGTGQGYGFRVVLAKLEQVEEKLDELEIENDG</sequence>
<name>A0A918WFZ1_9BACT</name>
<feature type="transmembrane region" description="Helical" evidence="4">
    <location>
        <begin position="287"/>
        <end position="308"/>
    </location>
</feature>
<evidence type="ECO:0000259" key="5">
    <source>
        <dbReference type="PROSITE" id="PS50011"/>
    </source>
</evidence>
<dbReference type="Gene3D" id="3.30.200.20">
    <property type="entry name" value="Phosphorylase Kinase, domain 1"/>
    <property type="match status" value="1"/>
</dbReference>
<keyword evidence="4" id="KW-0472">Membrane</keyword>
<keyword evidence="7" id="KW-1185">Reference proteome</keyword>
<dbReference type="Pfam" id="PF03781">
    <property type="entry name" value="FGE-sulfatase"/>
    <property type="match status" value="1"/>
</dbReference>
<dbReference type="GO" id="GO:0004672">
    <property type="term" value="F:protein kinase activity"/>
    <property type="evidence" value="ECO:0007669"/>
    <property type="project" value="InterPro"/>
</dbReference>
<dbReference type="Pfam" id="PF08308">
    <property type="entry name" value="PEGA"/>
    <property type="match status" value="1"/>
</dbReference>
<reference evidence="6" key="1">
    <citation type="journal article" date="2014" name="Int. J. Syst. Evol. Microbiol.">
        <title>Complete genome sequence of Corynebacterium casei LMG S-19264T (=DSM 44701T), isolated from a smear-ripened cheese.</title>
        <authorList>
            <consortium name="US DOE Joint Genome Institute (JGI-PGF)"/>
            <person name="Walter F."/>
            <person name="Albersmeier A."/>
            <person name="Kalinowski J."/>
            <person name="Ruckert C."/>
        </authorList>
    </citation>
    <scope>NUCLEOTIDE SEQUENCE</scope>
    <source>
        <strain evidence="6">KCTC 12988</strain>
    </source>
</reference>
<dbReference type="SMART" id="SM00220">
    <property type="entry name" value="S_TKc"/>
    <property type="match status" value="1"/>
</dbReference>
<feature type="binding site" evidence="3">
    <location>
        <position position="42"/>
    </location>
    <ligand>
        <name>ATP</name>
        <dbReference type="ChEBI" id="CHEBI:30616"/>
    </ligand>
</feature>
<keyword evidence="4" id="KW-1133">Transmembrane helix</keyword>
<dbReference type="EMBL" id="BMXI01000001">
    <property type="protein sequence ID" value="GHC40780.1"/>
    <property type="molecule type" value="Genomic_DNA"/>
</dbReference>
<dbReference type="InterPro" id="IPR005532">
    <property type="entry name" value="SUMF_dom"/>
</dbReference>
<evidence type="ECO:0000313" key="7">
    <source>
        <dbReference type="Proteomes" id="UP000644507"/>
    </source>
</evidence>
<dbReference type="SUPFAM" id="SSF56112">
    <property type="entry name" value="Protein kinase-like (PK-like)"/>
    <property type="match status" value="1"/>
</dbReference>
<dbReference type="InterPro" id="IPR051043">
    <property type="entry name" value="Sulfatase_Mod_Factor_Kinase"/>
</dbReference>
<dbReference type="Proteomes" id="UP000644507">
    <property type="component" value="Unassembled WGS sequence"/>
</dbReference>
<evidence type="ECO:0000256" key="3">
    <source>
        <dbReference type="PROSITE-ProRule" id="PRU10141"/>
    </source>
</evidence>
<keyword evidence="1 3" id="KW-0547">Nucleotide-binding</keyword>
<dbReference type="InterPro" id="IPR011009">
    <property type="entry name" value="Kinase-like_dom_sf"/>
</dbReference>
<keyword evidence="4" id="KW-0812">Transmembrane</keyword>
<dbReference type="InterPro" id="IPR013229">
    <property type="entry name" value="PEGA"/>
</dbReference>
<dbReference type="GO" id="GO:0120147">
    <property type="term" value="F:formylglycine-generating oxidase activity"/>
    <property type="evidence" value="ECO:0007669"/>
    <property type="project" value="TreeGrafter"/>
</dbReference>
<dbReference type="InterPro" id="IPR008271">
    <property type="entry name" value="Ser/Thr_kinase_AS"/>
</dbReference>
<proteinExistence type="predicted"/>
<dbReference type="AlphaFoldDB" id="A0A918WFZ1"/>
<dbReference type="PANTHER" id="PTHR23150">
    <property type="entry name" value="SULFATASE MODIFYING FACTOR 1, 2"/>
    <property type="match status" value="1"/>
</dbReference>
<organism evidence="6 7">
    <name type="scientific">Roseibacillus persicicus</name>
    <dbReference type="NCBI Taxonomy" id="454148"/>
    <lineage>
        <taxon>Bacteria</taxon>
        <taxon>Pseudomonadati</taxon>
        <taxon>Verrucomicrobiota</taxon>
        <taxon>Verrucomicrobiia</taxon>
        <taxon>Verrucomicrobiales</taxon>
        <taxon>Verrucomicrobiaceae</taxon>
        <taxon>Roseibacillus</taxon>
    </lineage>
</organism>
<dbReference type="SUPFAM" id="SSF56436">
    <property type="entry name" value="C-type lectin-like"/>
    <property type="match status" value="1"/>
</dbReference>
<dbReference type="PANTHER" id="PTHR23150:SF19">
    <property type="entry name" value="FORMYLGLYCINE-GENERATING ENZYME"/>
    <property type="match status" value="1"/>
</dbReference>
<evidence type="ECO:0000313" key="6">
    <source>
        <dbReference type="EMBL" id="GHC40780.1"/>
    </source>
</evidence>
<gene>
    <name evidence="6" type="ORF">GCM10007100_01660</name>
</gene>
<dbReference type="InterPro" id="IPR016187">
    <property type="entry name" value="CTDL_fold"/>
</dbReference>
<evidence type="ECO:0000256" key="1">
    <source>
        <dbReference type="ARBA" id="ARBA00022741"/>
    </source>
</evidence>
<dbReference type="Gene3D" id="3.90.1580.10">
    <property type="entry name" value="paralog of FGE (formylglycine-generating enzyme)"/>
    <property type="match status" value="1"/>
</dbReference>
<dbReference type="InterPro" id="IPR000719">
    <property type="entry name" value="Prot_kinase_dom"/>
</dbReference>
<protein>
    <recommendedName>
        <fullName evidence="5">Protein kinase domain-containing protein</fullName>
    </recommendedName>
</protein>